<dbReference type="Gene3D" id="3.30.2310.20">
    <property type="entry name" value="RelE-like"/>
    <property type="match status" value="1"/>
</dbReference>
<dbReference type="OrthoDB" id="9801102at2"/>
<dbReference type="PANTHER" id="PTHR40266">
    <property type="entry name" value="TOXIN HIGB-1"/>
    <property type="match status" value="1"/>
</dbReference>
<dbReference type="PANTHER" id="PTHR40266:SF2">
    <property type="entry name" value="TOXIN HIGB-1"/>
    <property type="match status" value="1"/>
</dbReference>
<dbReference type="Proteomes" id="UP000031971">
    <property type="component" value="Unassembled WGS sequence"/>
</dbReference>
<dbReference type="EMBL" id="JXSL01000033">
    <property type="protein sequence ID" value="KIL96918.1"/>
    <property type="molecule type" value="Genomic_DNA"/>
</dbReference>
<protein>
    <submittedName>
        <fullName evidence="2">HigB toxin protein</fullName>
    </submittedName>
</protein>
<dbReference type="RefSeq" id="WP_009870318.1">
    <property type="nucleotide sequence ID" value="NZ_JXSL01000033.1"/>
</dbReference>
<dbReference type="Pfam" id="PF05015">
    <property type="entry name" value="HigB-like_toxin"/>
    <property type="match status" value="1"/>
</dbReference>
<dbReference type="SUPFAM" id="SSF143011">
    <property type="entry name" value="RelE-like"/>
    <property type="match status" value="1"/>
</dbReference>
<dbReference type="InterPro" id="IPR035093">
    <property type="entry name" value="RelE/ParE_toxin_dom_sf"/>
</dbReference>
<comment type="caution">
    <text evidence="2">The sequence shown here is derived from an EMBL/GenBank/DDBJ whole genome shotgun (WGS) entry which is preliminary data.</text>
</comment>
<accession>A0A0C2YP79</accession>
<dbReference type="AlphaFoldDB" id="A0A0C2YP79"/>
<feature type="region of interest" description="Disordered" evidence="1">
    <location>
        <begin position="41"/>
        <end position="61"/>
    </location>
</feature>
<dbReference type="STRING" id="272627.CCC_01411"/>
<evidence type="ECO:0000256" key="1">
    <source>
        <dbReference type="SAM" id="MobiDB-lite"/>
    </source>
</evidence>
<name>A0A0C2YP79_PARME</name>
<dbReference type="InterPro" id="IPR007711">
    <property type="entry name" value="HigB-1"/>
</dbReference>
<evidence type="ECO:0000313" key="3">
    <source>
        <dbReference type="Proteomes" id="UP000031971"/>
    </source>
</evidence>
<proteinExistence type="predicted"/>
<organism evidence="2 3">
    <name type="scientific">Paramagnetospirillum magnetotacticum MS-1</name>
    <dbReference type="NCBI Taxonomy" id="272627"/>
    <lineage>
        <taxon>Bacteria</taxon>
        <taxon>Pseudomonadati</taxon>
        <taxon>Pseudomonadota</taxon>
        <taxon>Alphaproteobacteria</taxon>
        <taxon>Rhodospirillales</taxon>
        <taxon>Magnetospirillaceae</taxon>
        <taxon>Paramagnetospirillum</taxon>
    </lineage>
</organism>
<evidence type="ECO:0000313" key="2">
    <source>
        <dbReference type="EMBL" id="KIL96918.1"/>
    </source>
</evidence>
<gene>
    <name evidence="2" type="ORF">CCC_01411</name>
</gene>
<keyword evidence="3" id="KW-1185">Reference proteome</keyword>
<reference evidence="2 3" key="1">
    <citation type="submission" date="2015-01" db="EMBL/GenBank/DDBJ databases">
        <title>Genome Sequence of Magnetospirillum magnetotacticum Strain MS-1.</title>
        <authorList>
            <person name="Marinov G.K."/>
            <person name="Smalley M.D."/>
            <person name="DeSalvo G."/>
        </authorList>
    </citation>
    <scope>NUCLEOTIDE SEQUENCE [LARGE SCALE GENOMIC DNA]</scope>
    <source>
        <strain evidence="2 3">MS-1</strain>
    </source>
</reference>
<sequence>MIKSFKNLAAEAAWQRRFVKGVPNDILKVANRKLTQIHNARDLSDLRAPPGNRLEALSGDRQGQHSVRINDQWRVCFEWRDGDAYDVEIVDYH</sequence>